<evidence type="ECO:0000256" key="2">
    <source>
        <dbReference type="ARBA" id="ARBA00022801"/>
    </source>
</evidence>
<dbReference type="Gene3D" id="3.40.50.1000">
    <property type="entry name" value="HAD superfamily/HAD-like"/>
    <property type="match status" value="1"/>
</dbReference>
<evidence type="ECO:0000256" key="1">
    <source>
        <dbReference type="ARBA" id="ARBA00008106"/>
    </source>
</evidence>
<accession>A0A1J5R7R3</accession>
<protein>
    <submittedName>
        <fullName evidence="3">(S)-2-haloacid dehalogenase 4A</fullName>
        <ecNumber evidence="3">3.8.1.2</ecNumber>
    </submittedName>
</protein>
<dbReference type="InterPro" id="IPR023198">
    <property type="entry name" value="PGP-like_dom2"/>
</dbReference>
<keyword evidence="2 3" id="KW-0378">Hydrolase</keyword>
<dbReference type="EMBL" id="MLJW01000246">
    <property type="protein sequence ID" value="OIQ91913.1"/>
    <property type="molecule type" value="Genomic_DNA"/>
</dbReference>
<dbReference type="PRINTS" id="PR00413">
    <property type="entry name" value="HADHALOGNASE"/>
</dbReference>
<dbReference type="SFLD" id="SFLDG01129">
    <property type="entry name" value="C1.5:_HAD__Beta-PGM__Phosphata"/>
    <property type="match status" value="1"/>
</dbReference>
<dbReference type="SUPFAM" id="SSF56784">
    <property type="entry name" value="HAD-like"/>
    <property type="match status" value="1"/>
</dbReference>
<evidence type="ECO:0000313" key="3">
    <source>
        <dbReference type="EMBL" id="OIQ91913.1"/>
    </source>
</evidence>
<proteinExistence type="inferred from homology"/>
<comment type="similarity">
    <text evidence="1">Belongs to the HAD-like hydrolase superfamily. S-2-haloalkanoic acid dehalogenase family.</text>
</comment>
<organism evidence="3">
    <name type="scientific">mine drainage metagenome</name>
    <dbReference type="NCBI Taxonomy" id="410659"/>
    <lineage>
        <taxon>unclassified sequences</taxon>
        <taxon>metagenomes</taxon>
        <taxon>ecological metagenomes</taxon>
    </lineage>
</organism>
<reference evidence="3" key="1">
    <citation type="submission" date="2016-10" db="EMBL/GenBank/DDBJ databases">
        <title>Sequence of Gallionella enrichment culture.</title>
        <authorList>
            <person name="Poehlein A."/>
            <person name="Muehling M."/>
            <person name="Daniel R."/>
        </authorList>
    </citation>
    <scope>NUCLEOTIDE SEQUENCE</scope>
</reference>
<sequence length="244" mass="26410">MQPLKALIFDVFGTLVDWRTAIAKETEMALSPLGIAIDWLDFADAWRNRYQPAMEEVRSGLIPFAKLDRLHRRNLDLVLAEFGIDRLAEAGRCQLNLAWHRLDAWPDVGPGLQALTAKYLLAPCSNGNISLMVDLARRNGFPWDAILGAEVARAYKPDPRVYLAAAAAFDLAPAQVMMVAAHSSDLAAAAALGLRTAFVARPDEFGPDKGEAAPPLSVDISVSGIVELAQILLSSQETAAPRAP</sequence>
<dbReference type="Gene3D" id="1.10.150.240">
    <property type="entry name" value="Putative phosphatase, domain 2"/>
    <property type="match status" value="1"/>
</dbReference>
<dbReference type="AlphaFoldDB" id="A0A1J5R7R3"/>
<dbReference type="InterPro" id="IPR023214">
    <property type="entry name" value="HAD_sf"/>
</dbReference>
<name>A0A1J5R7R3_9ZZZZ</name>
<comment type="caution">
    <text evidence="3">The sequence shown here is derived from an EMBL/GenBank/DDBJ whole genome shotgun (WGS) entry which is preliminary data.</text>
</comment>
<dbReference type="PANTHER" id="PTHR43316">
    <property type="entry name" value="HYDROLASE, HALOACID DELAHOGENASE-RELATED"/>
    <property type="match status" value="1"/>
</dbReference>
<dbReference type="NCBIfam" id="TIGR01493">
    <property type="entry name" value="HAD-SF-IA-v2"/>
    <property type="match status" value="1"/>
</dbReference>
<dbReference type="InterPro" id="IPR006439">
    <property type="entry name" value="HAD-SF_hydro_IA"/>
</dbReference>
<dbReference type="InterPro" id="IPR051540">
    <property type="entry name" value="S-2-haloacid_dehalogenase"/>
</dbReference>
<dbReference type="NCBIfam" id="TIGR01428">
    <property type="entry name" value="HAD_type_II"/>
    <property type="match status" value="1"/>
</dbReference>
<gene>
    <name evidence="3" type="primary">hdl IVa_3</name>
    <name evidence="3" type="ORF">GALL_261910</name>
</gene>
<dbReference type="PANTHER" id="PTHR43316:SF3">
    <property type="entry name" value="HALOACID DEHALOGENASE, TYPE II (AFU_ORTHOLOGUE AFUA_2G07750)-RELATED"/>
    <property type="match status" value="1"/>
</dbReference>
<dbReference type="Pfam" id="PF00702">
    <property type="entry name" value="Hydrolase"/>
    <property type="match status" value="1"/>
</dbReference>
<dbReference type="SFLD" id="SFLDS00003">
    <property type="entry name" value="Haloacid_Dehalogenase"/>
    <property type="match status" value="1"/>
</dbReference>
<dbReference type="GO" id="GO:0018784">
    <property type="term" value="F:(S)-2-haloacid dehalogenase activity"/>
    <property type="evidence" value="ECO:0007669"/>
    <property type="project" value="UniProtKB-EC"/>
</dbReference>
<dbReference type="InterPro" id="IPR036412">
    <property type="entry name" value="HAD-like_sf"/>
</dbReference>
<dbReference type="EC" id="3.8.1.2" evidence="3"/>
<dbReference type="InterPro" id="IPR006328">
    <property type="entry name" value="2-HAD"/>
</dbReference>